<reference evidence="1 2" key="1">
    <citation type="submission" date="2019-03" db="EMBL/GenBank/DDBJ databases">
        <title>Genomic Encyclopedia of Type Strains, Phase IV (KMG-IV): sequencing the most valuable type-strain genomes for metagenomic binning, comparative biology and taxonomic classification.</title>
        <authorList>
            <person name="Goeker M."/>
        </authorList>
    </citation>
    <scope>NUCLEOTIDE SEQUENCE [LARGE SCALE GENOMIC DNA]</scope>
    <source>
        <strain evidence="1 2">DSM 26377</strain>
    </source>
</reference>
<dbReference type="Gene3D" id="2.120.10.30">
    <property type="entry name" value="TolB, C-terminal domain"/>
    <property type="match status" value="1"/>
</dbReference>
<dbReference type="Proteomes" id="UP000295341">
    <property type="component" value="Unassembled WGS sequence"/>
</dbReference>
<dbReference type="AlphaFoldDB" id="A0A4S3K1H4"/>
<dbReference type="GO" id="GO:0016787">
    <property type="term" value="F:hydrolase activity"/>
    <property type="evidence" value="ECO:0007669"/>
    <property type="project" value="TreeGrafter"/>
</dbReference>
<dbReference type="InterPro" id="IPR011042">
    <property type="entry name" value="6-blade_b-propeller_TolB-like"/>
</dbReference>
<dbReference type="EMBL" id="SOBT01000008">
    <property type="protein sequence ID" value="TDU31055.1"/>
    <property type="molecule type" value="Genomic_DNA"/>
</dbReference>
<dbReference type="PANTHER" id="PTHR10426:SF88">
    <property type="entry name" value="ADIPOCYTE PLASMA MEMBRANE-ASSOCIATED PROTEIN HEMOMUCIN-RELATED"/>
    <property type="match status" value="1"/>
</dbReference>
<protein>
    <submittedName>
        <fullName evidence="1">Sugar lactone lactonase YvrE</fullName>
    </submittedName>
</protein>
<evidence type="ECO:0000313" key="1">
    <source>
        <dbReference type="EMBL" id="TDU31055.1"/>
    </source>
</evidence>
<name>A0A4S3K1H4_9GAMM</name>
<comment type="caution">
    <text evidence="1">The sequence shown here is derived from an EMBL/GenBank/DDBJ whole genome shotgun (WGS) entry which is preliminary data.</text>
</comment>
<sequence length="366" mass="38798">MLDTLFSRLKEALWPGSEVVALPMMDGALKPNRRLDDAAPIGEALPGCDDLLALDDGSVLVSAGRQVLRLSGPALGERALWCDCPGTVGALAAARDGTVYAAIAGAGVVRIEQGRVGARLEQADGQPLRCVTALAVLPDGRVAIAEGSSINLPDDWTRDLLERRAHGRVVVASADLSSASTLVSGLAWPDGLLLRGTSLWVSEAWRHRVQSLPLAGGAATSVLHNLPGYPARLSADPDGGAWLSLLAVRTQLLEFVLRERAYREQMLATIDPQHWIAPSLRATGHYLEPLQGGAIKKLGIVKPWAPPRSYGLVLRLSGKGEIVDSLHSRAAGTHHGITAALRRDGRLLAVSKGSGRLLDCAVEDLR</sequence>
<organism evidence="1 2">
    <name type="scientific">Panacagrimonas perspica</name>
    <dbReference type="NCBI Taxonomy" id="381431"/>
    <lineage>
        <taxon>Bacteria</taxon>
        <taxon>Pseudomonadati</taxon>
        <taxon>Pseudomonadota</taxon>
        <taxon>Gammaproteobacteria</taxon>
        <taxon>Nevskiales</taxon>
        <taxon>Nevskiaceae</taxon>
        <taxon>Panacagrimonas</taxon>
    </lineage>
</organism>
<keyword evidence="2" id="KW-1185">Reference proteome</keyword>
<dbReference type="SUPFAM" id="SSF63829">
    <property type="entry name" value="Calcium-dependent phosphotriesterase"/>
    <property type="match status" value="1"/>
</dbReference>
<dbReference type="RefSeq" id="WP_133879676.1">
    <property type="nucleotide sequence ID" value="NZ_MWIN01000022.1"/>
</dbReference>
<dbReference type="PANTHER" id="PTHR10426">
    <property type="entry name" value="STRICTOSIDINE SYNTHASE-RELATED"/>
    <property type="match status" value="1"/>
</dbReference>
<accession>A0A4S3K1H4</accession>
<evidence type="ECO:0000313" key="2">
    <source>
        <dbReference type="Proteomes" id="UP000295341"/>
    </source>
</evidence>
<proteinExistence type="predicted"/>
<dbReference type="OrthoDB" id="8872498at2"/>
<gene>
    <name evidence="1" type="ORF">DFR24_0413</name>
</gene>